<protein>
    <submittedName>
        <fullName evidence="1">Uncharacterized protein</fullName>
    </submittedName>
</protein>
<sequence length="350" mass="40352">MDDYSVNSLIESKNEWCARLVNLLTPAVISGIKSIFEESWNLCIANEEQTKYLMTFQTFLSRVPKWNEEIIKTERKRILDVTTCPYLEDMITCVHIIHMKALTVVRVGQHQKQVNINIPSINNFIHKLYILVARKIYTNVYLFEVNIPPLDIQRHNRELELIIKESILNAIRDSIPVEDILKEYLSETQEEEVIITDDIIETPKVETIETPKAETIETPKAETIETPKVETIETPKVETIETLKAEPVHMVTKNNEPLVVSNPIMPDKISFSDIDFTMDESGNQGKIEAPKTIERLERISQETHEKRKQEEESEDKLVIGDEISLEDIGIKDLNGRMHVKPLPVIDIETL</sequence>
<reference evidence="1" key="1">
    <citation type="journal article" date="2020" name="Nature">
        <title>Giant virus diversity and host interactions through global metagenomics.</title>
        <authorList>
            <person name="Schulz F."/>
            <person name="Roux S."/>
            <person name="Paez-Espino D."/>
            <person name="Jungbluth S."/>
            <person name="Walsh D.A."/>
            <person name="Denef V.J."/>
            <person name="McMahon K.D."/>
            <person name="Konstantinidis K.T."/>
            <person name="Eloe-Fadrosh E.A."/>
            <person name="Kyrpides N.C."/>
            <person name="Woyke T."/>
        </authorList>
    </citation>
    <scope>NUCLEOTIDE SEQUENCE</scope>
    <source>
        <strain evidence="1">GVMAG-S-1074260-58</strain>
    </source>
</reference>
<dbReference type="AlphaFoldDB" id="A0A6C0JW00"/>
<dbReference type="InterPro" id="IPR043913">
    <property type="entry name" value="DUF5764"/>
</dbReference>
<accession>A0A6C0JW00</accession>
<organism evidence="1">
    <name type="scientific">viral metagenome</name>
    <dbReference type="NCBI Taxonomy" id="1070528"/>
    <lineage>
        <taxon>unclassified sequences</taxon>
        <taxon>metagenomes</taxon>
        <taxon>organismal metagenomes</taxon>
    </lineage>
</organism>
<evidence type="ECO:0000313" key="1">
    <source>
        <dbReference type="EMBL" id="QHU09091.1"/>
    </source>
</evidence>
<dbReference type="Pfam" id="PF19068">
    <property type="entry name" value="DUF5764"/>
    <property type="match status" value="1"/>
</dbReference>
<proteinExistence type="predicted"/>
<dbReference type="EMBL" id="MN740705">
    <property type="protein sequence ID" value="QHU09091.1"/>
    <property type="molecule type" value="Genomic_DNA"/>
</dbReference>
<name>A0A6C0JW00_9ZZZZ</name>